<evidence type="ECO:0000256" key="1">
    <source>
        <dbReference type="ARBA" id="ARBA00004184"/>
    </source>
</evidence>
<dbReference type="Proteomes" id="UP000887116">
    <property type="component" value="Unassembled WGS sequence"/>
</dbReference>
<keyword evidence="5" id="KW-0472">Membrane</keyword>
<dbReference type="Gene3D" id="2.60.40.10">
    <property type="entry name" value="Immunoglobulins"/>
    <property type="match status" value="1"/>
</dbReference>
<evidence type="ECO:0000313" key="8">
    <source>
        <dbReference type="EMBL" id="GFQ75098.1"/>
    </source>
</evidence>
<evidence type="ECO:0000256" key="5">
    <source>
        <dbReference type="ARBA" id="ARBA00023136"/>
    </source>
</evidence>
<dbReference type="PROSITE" id="PS50022">
    <property type="entry name" value="FA58C_3"/>
    <property type="match status" value="1"/>
</dbReference>
<dbReference type="Pfam" id="PF00754">
    <property type="entry name" value="F5_F8_type_C"/>
    <property type="match status" value="1"/>
</dbReference>
<evidence type="ECO:0000259" key="7">
    <source>
        <dbReference type="PROSITE" id="PS50022"/>
    </source>
</evidence>
<dbReference type="GO" id="GO:0005576">
    <property type="term" value="C:extracellular region"/>
    <property type="evidence" value="ECO:0007669"/>
    <property type="project" value="UniProtKB-SubCell"/>
</dbReference>
<keyword evidence="4" id="KW-0130">Cell adhesion</keyword>
<keyword evidence="6" id="KW-1015">Disulfide bond</keyword>
<reference evidence="8" key="1">
    <citation type="submission" date="2020-07" db="EMBL/GenBank/DDBJ databases">
        <title>Multicomponent nature underlies the extraordinary mechanical properties of spider dragline silk.</title>
        <authorList>
            <person name="Kono N."/>
            <person name="Nakamura H."/>
            <person name="Mori M."/>
            <person name="Yoshida Y."/>
            <person name="Ohtoshi R."/>
            <person name="Malay A.D."/>
            <person name="Moran D.A.P."/>
            <person name="Tomita M."/>
            <person name="Numata K."/>
            <person name="Arakawa K."/>
        </authorList>
    </citation>
    <scope>NUCLEOTIDE SEQUENCE</scope>
</reference>
<evidence type="ECO:0000256" key="4">
    <source>
        <dbReference type="ARBA" id="ARBA00022889"/>
    </source>
</evidence>
<evidence type="ECO:0000313" key="9">
    <source>
        <dbReference type="Proteomes" id="UP000887116"/>
    </source>
</evidence>
<dbReference type="InterPro" id="IPR013783">
    <property type="entry name" value="Ig-like_fold"/>
</dbReference>
<name>A0A8X6FAF7_TRICU</name>
<organism evidence="8 9">
    <name type="scientific">Trichonephila clavata</name>
    <name type="common">Joro spider</name>
    <name type="synonym">Nephila clavata</name>
    <dbReference type="NCBI Taxonomy" id="2740835"/>
    <lineage>
        <taxon>Eukaryota</taxon>
        <taxon>Metazoa</taxon>
        <taxon>Ecdysozoa</taxon>
        <taxon>Arthropoda</taxon>
        <taxon>Chelicerata</taxon>
        <taxon>Arachnida</taxon>
        <taxon>Araneae</taxon>
        <taxon>Araneomorphae</taxon>
        <taxon>Entelegynae</taxon>
        <taxon>Araneoidea</taxon>
        <taxon>Nephilidae</taxon>
        <taxon>Trichonephila</taxon>
    </lineage>
</organism>
<dbReference type="InterPro" id="IPR050633">
    <property type="entry name" value="Neuropilin_MCO_CoagFactor"/>
</dbReference>
<dbReference type="AlphaFoldDB" id="A0A8X6FAF7"/>
<dbReference type="GO" id="GO:0007155">
    <property type="term" value="P:cell adhesion"/>
    <property type="evidence" value="ECO:0007669"/>
    <property type="project" value="UniProtKB-KW"/>
</dbReference>
<dbReference type="EMBL" id="BMAO01021516">
    <property type="protein sequence ID" value="GFQ75098.1"/>
    <property type="molecule type" value="Genomic_DNA"/>
</dbReference>
<comment type="subcellular location">
    <subcellularLocation>
        <location evidence="1">Endomembrane system</location>
        <topology evidence="1">Peripheral membrane protein</topology>
    </subcellularLocation>
    <subcellularLocation>
        <location evidence="2">Secreted</location>
    </subcellularLocation>
</comment>
<dbReference type="GO" id="GO:0005886">
    <property type="term" value="C:plasma membrane"/>
    <property type="evidence" value="ECO:0007669"/>
    <property type="project" value="TreeGrafter"/>
</dbReference>
<keyword evidence="3" id="KW-0964">Secreted</keyword>
<evidence type="ECO:0000256" key="2">
    <source>
        <dbReference type="ARBA" id="ARBA00004613"/>
    </source>
</evidence>
<dbReference type="Gene3D" id="2.60.120.260">
    <property type="entry name" value="Galactose-binding domain-like"/>
    <property type="match status" value="1"/>
</dbReference>
<dbReference type="GO" id="GO:0038023">
    <property type="term" value="F:signaling receptor activity"/>
    <property type="evidence" value="ECO:0007669"/>
    <property type="project" value="TreeGrafter"/>
</dbReference>
<comment type="caution">
    <text evidence="8">The sequence shown here is derived from an EMBL/GenBank/DDBJ whole genome shotgun (WGS) entry which is preliminary data.</text>
</comment>
<dbReference type="InterPro" id="IPR000421">
    <property type="entry name" value="FA58C"/>
</dbReference>
<dbReference type="OrthoDB" id="2142683at2759"/>
<feature type="domain" description="F5/8 type C" evidence="7">
    <location>
        <begin position="7"/>
        <end position="163"/>
    </location>
</feature>
<accession>A0A8X6FAF7</accession>
<keyword evidence="9" id="KW-1185">Reference proteome</keyword>
<dbReference type="SUPFAM" id="SSF49785">
    <property type="entry name" value="Galactose-binding domain-like"/>
    <property type="match status" value="1"/>
</dbReference>
<evidence type="ECO:0000256" key="3">
    <source>
        <dbReference type="ARBA" id="ARBA00022525"/>
    </source>
</evidence>
<dbReference type="InterPro" id="IPR008979">
    <property type="entry name" value="Galactose-bd-like_sf"/>
</dbReference>
<dbReference type="PANTHER" id="PTHR46806:SF5">
    <property type="entry name" value="F5_8 TYPE C DOMAIN-CONTAINING PROTEIN"/>
    <property type="match status" value="1"/>
</dbReference>
<sequence>MTPGGLCTCNTALGLESGDISSDNITSTTPQDDAWFGGRLRNKEGAWCFQNDSIASQNAVLIIDLGERRFWSGIASQGPPEKLHPSNYNQVVAFSAEYSMDQKEWTELNDQGLIFDTYSSNKSDVINYFESSTIVLTRYVKINVTMQSSRLETICLRFELYGCDIDVQPTTEMQAITTPKGKIGVKWNTPTADTTVEQDSPPAAGQFKANEYVVNYKPDKAQEWKTVKTEDMSLSLEDVKLGAIYIIQLECRIKNISINCGSTQVEACKLKI</sequence>
<dbReference type="PANTHER" id="PTHR46806">
    <property type="entry name" value="F5/8 TYPE C DOMAIN-CONTAINING PROTEIN"/>
    <property type="match status" value="1"/>
</dbReference>
<dbReference type="GO" id="GO:0012505">
    <property type="term" value="C:endomembrane system"/>
    <property type="evidence" value="ECO:0007669"/>
    <property type="project" value="UniProtKB-SubCell"/>
</dbReference>
<evidence type="ECO:0000256" key="6">
    <source>
        <dbReference type="ARBA" id="ARBA00023157"/>
    </source>
</evidence>
<proteinExistence type="predicted"/>
<protein>
    <submittedName>
        <fullName evidence="8">Neuropilin-1</fullName>
    </submittedName>
</protein>
<gene>
    <name evidence="8" type="primary">NCL1_29343</name>
    <name evidence="8" type="ORF">TNCT_406391</name>
</gene>